<dbReference type="InterPro" id="IPR015943">
    <property type="entry name" value="WD40/YVTN_repeat-like_dom_sf"/>
</dbReference>
<accession>A0A8S3K1C3</accession>
<comment type="caution">
    <text evidence="4">The sequence shown here is derived from an EMBL/GenBank/DDBJ whole genome shotgun (WGS) entry which is preliminary data.</text>
</comment>
<dbReference type="Proteomes" id="UP000681967">
    <property type="component" value="Unassembled WGS sequence"/>
</dbReference>
<dbReference type="EMBL" id="CAJOBJ010376953">
    <property type="protein sequence ID" value="CAF5225903.1"/>
    <property type="molecule type" value="Genomic_DNA"/>
</dbReference>
<dbReference type="EMBL" id="CAJOBH010269766">
    <property type="protein sequence ID" value="CAF5163837.1"/>
    <property type="molecule type" value="Genomic_DNA"/>
</dbReference>
<organism evidence="4 5">
    <name type="scientific">Rotaria magnacalcarata</name>
    <dbReference type="NCBI Taxonomy" id="392030"/>
    <lineage>
        <taxon>Eukaryota</taxon>
        <taxon>Metazoa</taxon>
        <taxon>Spiralia</taxon>
        <taxon>Gnathifera</taxon>
        <taxon>Rotifera</taxon>
        <taxon>Eurotatoria</taxon>
        <taxon>Bdelloidea</taxon>
        <taxon>Philodinida</taxon>
        <taxon>Philodinidae</taxon>
        <taxon>Rotaria</taxon>
    </lineage>
</organism>
<dbReference type="AlphaFoldDB" id="A0A8S3K1C3"/>
<dbReference type="InterPro" id="IPR036352">
    <property type="entry name" value="Semap_dom_sf"/>
</dbReference>
<feature type="non-terminal residue" evidence="4">
    <location>
        <position position="1"/>
    </location>
</feature>
<evidence type="ECO:0000313" key="4">
    <source>
        <dbReference type="EMBL" id="CAF5225911.1"/>
    </source>
</evidence>
<name>A0A8S3K1C3_9BILA</name>
<evidence type="ECO:0000313" key="3">
    <source>
        <dbReference type="EMBL" id="CAF5225903.1"/>
    </source>
</evidence>
<evidence type="ECO:0000313" key="2">
    <source>
        <dbReference type="EMBL" id="CAF5163837.1"/>
    </source>
</evidence>
<sequence length="58" mass="6329">RCSTTRDASYLMIYEGPSNISSQPIMNFSSDQLTSLEATIVNDYIVILAGTADGKIKK</sequence>
<reference evidence="4" key="1">
    <citation type="submission" date="2021-02" db="EMBL/GenBank/DDBJ databases">
        <authorList>
            <person name="Nowell W R."/>
        </authorList>
    </citation>
    <scope>NUCLEOTIDE SEQUENCE</scope>
</reference>
<feature type="non-terminal residue" evidence="4">
    <location>
        <position position="58"/>
    </location>
</feature>
<evidence type="ECO:0000313" key="5">
    <source>
        <dbReference type="Proteomes" id="UP000681720"/>
    </source>
</evidence>
<gene>
    <name evidence="1" type="ORF">BYL167_LOCUS75368</name>
    <name evidence="2" type="ORF">BYL167_LOCUS75372</name>
    <name evidence="3" type="ORF">GIL414_LOCUS86837</name>
    <name evidence="4" type="ORF">GIL414_LOCUS86840</name>
</gene>
<dbReference type="SUPFAM" id="SSF101912">
    <property type="entry name" value="Sema domain"/>
    <property type="match status" value="1"/>
</dbReference>
<proteinExistence type="predicted"/>
<dbReference type="Gene3D" id="2.130.10.10">
    <property type="entry name" value="YVTN repeat-like/Quinoprotein amine dehydrogenase"/>
    <property type="match status" value="1"/>
</dbReference>
<dbReference type="Proteomes" id="UP000681720">
    <property type="component" value="Unassembled WGS sequence"/>
</dbReference>
<dbReference type="EMBL" id="CAJOBJ010376974">
    <property type="protein sequence ID" value="CAF5225911.1"/>
    <property type="molecule type" value="Genomic_DNA"/>
</dbReference>
<evidence type="ECO:0000313" key="1">
    <source>
        <dbReference type="EMBL" id="CAF5163831.1"/>
    </source>
</evidence>
<dbReference type="EMBL" id="CAJOBH010269756">
    <property type="protein sequence ID" value="CAF5163831.1"/>
    <property type="molecule type" value="Genomic_DNA"/>
</dbReference>
<protein>
    <submittedName>
        <fullName evidence="4">Uncharacterized protein</fullName>
    </submittedName>
</protein>